<dbReference type="HOGENOM" id="CLU_2034811_0_0_9"/>
<dbReference type="OrthoDB" id="2112425at2"/>
<dbReference type="RefSeq" id="WP_015325835.1">
    <property type="nucleotide sequence ID" value="NC_019978.1"/>
</dbReference>
<dbReference type="KEGG" id="hhl:Halha_0087"/>
<evidence type="ECO:0000313" key="2">
    <source>
        <dbReference type="Proteomes" id="UP000010880"/>
    </source>
</evidence>
<evidence type="ECO:0000313" key="1">
    <source>
        <dbReference type="EMBL" id="AGB40107.1"/>
    </source>
</evidence>
<protein>
    <submittedName>
        <fullName evidence="1">Uncharacterized protein</fullName>
    </submittedName>
</protein>
<dbReference type="STRING" id="748449.Halha_0087"/>
<reference evidence="2" key="1">
    <citation type="submission" date="2012-02" db="EMBL/GenBank/DDBJ databases">
        <title>The complete genome of Halobacteroides halobius DSM 5150.</title>
        <authorList>
            <person name="Lucas S."/>
            <person name="Copeland A."/>
            <person name="Lapidus A."/>
            <person name="Glavina del Rio T."/>
            <person name="Dalin E."/>
            <person name="Tice H."/>
            <person name="Bruce D."/>
            <person name="Goodwin L."/>
            <person name="Pitluck S."/>
            <person name="Peters L."/>
            <person name="Mikhailova N."/>
            <person name="Gu W."/>
            <person name="Kyrpides N."/>
            <person name="Mavromatis K."/>
            <person name="Ivanova N."/>
            <person name="Brettin T."/>
            <person name="Detter J.C."/>
            <person name="Han C."/>
            <person name="Larimer F."/>
            <person name="Land M."/>
            <person name="Hauser L."/>
            <person name="Markowitz V."/>
            <person name="Cheng J.-F."/>
            <person name="Hugenholtz P."/>
            <person name="Woyke T."/>
            <person name="Wu D."/>
            <person name="Tindall B."/>
            <person name="Pomrenke H."/>
            <person name="Brambilla E."/>
            <person name="Klenk H.-P."/>
            <person name="Eisen J.A."/>
        </authorList>
    </citation>
    <scope>NUCLEOTIDE SEQUENCE [LARGE SCALE GENOMIC DNA]</scope>
    <source>
        <strain evidence="2">ATCC 35273 / DSM 5150 / MD-1</strain>
    </source>
</reference>
<sequence>MLALERAKKLSNKVQIEIGQFTERIKQVPGYLLVSMKRYQLKGDNIQFFGVDRRGALISGNGVEASWIDNYNQEELIAYFNISKLVKQGQFTDQTVEGVITLDNLEVGRKSISKHPAIHLG</sequence>
<name>L0K4A0_HALHC</name>
<proteinExistence type="predicted"/>
<dbReference type="EMBL" id="CP003359">
    <property type="protein sequence ID" value="AGB40107.1"/>
    <property type="molecule type" value="Genomic_DNA"/>
</dbReference>
<organism evidence="1 2">
    <name type="scientific">Halobacteroides halobius (strain ATCC 35273 / DSM 5150 / MD-1)</name>
    <dbReference type="NCBI Taxonomy" id="748449"/>
    <lineage>
        <taxon>Bacteria</taxon>
        <taxon>Bacillati</taxon>
        <taxon>Bacillota</taxon>
        <taxon>Clostridia</taxon>
        <taxon>Halanaerobiales</taxon>
        <taxon>Halobacteroidaceae</taxon>
        <taxon>Halobacteroides</taxon>
    </lineage>
</organism>
<keyword evidence="2" id="KW-1185">Reference proteome</keyword>
<dbReference type="AlphaFoldDB" id="L0K4A0"/>
<gene>
    <name evidence="1" type="ordered locus">Halha_0087</name>
</gene>
<dbReference type="Proteomes" id="UP000010880">
    <property type="component" value="Chromosome"/>
</dbReference>
<accession>L0K4A0</accession>